<dbReference type="eggNOG" id="COG0553">
    <property type="taxonomic scope" value="Bacteria"/>
</dbReference>
<dbReference type="RefSeq" id="WP_011419042.1">
    <property type="nucleotide sequence ID" value="NC_007759.1"/>
</dbReference>
<evidence type="ECO:0000313" key="5">
    <source>
        <dbReference type="Proteomes" id="UP000001933"/>
    </source>
</evidence>
<dbReference type="CDD" id="cd18793">
    <property type="entry name" value="SF2_C_SNF"/>
    <property type="match status" value="1"/>
</dbReference>
<dbReference type="GO" id="GO:0004386">
    <property type="term" value="F:helicase activity"/>
    <property type="evidence" value="ECO:0007669"/>
    <property type="project" value="UniProtKB-KW"/>
</dbReference>
<dbReference type="SMART" id="SM00487">
    <property type="entry name" value="DEXDc"/>
    <property type="match status" value="1"/>
</dbReference>
<keyword evidence="1" id="KW-0378">Hydrolase</keyword>
<dbReference type="SMART" id="SM00490">
    <property type="entry name" value="HELICc"/>
    <property type="match status" value="1"/>
</dbReference>
<evidence type="ECO:0000313" key="4">
    <source>
        <dbReference type="EMBL" id="ABC79028.1"/>
    </source>
</evidence>
<dbReference type="SUPFAM" id="SSF52540">
    <property type="entry name" value="P-loop containing nucleoside triphosphate hydrolases"/>
    <property type="match status" value="2"/>
</dbReference>
<reference evidence="4 5" key="1">
    <citation type="journal article" date="2007" name="Proc. Natl. Acad. Sci. U.S.A.">
        <title>The genome of Syntrophus aciditrophicus: life at the thermodynamic limit of microbial growth.</title>
        <authorList>
            <person name="McInerney M.J."/>
            <person name="Rohlin L."/>
            <person name="Mouttaki H."/>
            <person name="Kim U."/>
            <person name="Krupp R.S."/>
            <person name="Rios-Hernandez L."/>
            <person name="Sieber J."/>
            <person name="Struchtemeyer C.G."/>
            <person name="Bhattacharyya A."/>
            <person name="Campbell J.W."/>
            <person name="Gunsalus R.P."/>
        </authorList>
    </citation>
    <scope>NUCLEOTIDE SEQUENCE [LARGE SCALE GENOMIC DNA]</scope>
    <source>
        <strain evidence="4 5">SB</strain>
    </source>
</reference>
<accession>Q2LY67</accession>
<dbReference type="Pfam" id="PF00271">
    <property type="entry name" value="Helicase_C"/>
    <property type="match status" value="1"/>
</dbReference>
<proteinExistence type="predicted"/>
<name>Q2LY67_SYNAS</name>
<dbReference type="OrthoDB" id="18878at2"/>
<evidence type="ECO:0000259" key="3">
    <source>
        <dbReference type="PROSITE" id="PS51194"/>
    </source>
</evidence>
<feature type="domain" description="Helicase C-terminal" evidence="3">
    <location>
        <begin position="1247"/>
        <end position="1397"/>
    </location>
</feature>
<sequence>MNEQQQSVAGSRKREKLSSLYEGLSPGEQILVQFCSLFMEPVSMTTVIRCFDVTGIAFAGLGKTSWQNLQPALKRIVKLGLVDDHYQCPESFREIATRRAVAEGHFEKMARSIQRLMPGNRYLSRYSPEYDWRRVLRDFRIAFYRQDSREVKTLYDSMLRFCPMPYRTPDPFLRVCNQPFDRVWFGTLPLDLRSAALSRILLQSLIFLEPDEAPLNEALDLVSGDRLTEQGGLPLPEVLALRPLLHILILRLLLGGRLADARQLLREIGRREEGYTGGLQGCLYFLEGKNEEAIAATESDLRLLARKTGVRNNFFTDPVGLFFLLALLKAYAAQPDAAGAAKLKKYLYLTVHRNNPSNFYVTSLTALRKIAAALMMEPEYPDYDSLPERPEIGTVFAALAEFWQKRRLTSKTITSLQTLYQRARGNGMAWAMMECAGLLTAAGVNPPLYRQQAEEISAGAGLVSLIPSIHFEEPWRKSLRALTQTAAMERPSIVSKEKRLIWLFLYGEEGLSLKPLEQRQKARGGWTSGRPVALSRLHKGTNLEYLSRQDHMIRATLKAEARYYGGYSGADYYFDWEKTLPLLVGHPLIFSEENPEKPVEFLRGEVELMVTESTEGLCLRLSVPLTESRVVLMPENPSRFRICEISDAHHRIGQILSSKGLIVPAAARNELMAAMAELSSLVTIHSTIGGSAESLEEIEGDPRPVIQLAPAGDGFHLELLVRPFGSGGTRLKPGKGMEHVMADMDGKHLLARRDLALEIRNVKLLEDRCPTLFMVMNDRGQGYLENPEDCLDLLLELNPLQEAEEVVIEWPEGESLKTPQQASFEQMRLKVHKVGDWFELDGQLQLDEGLVMDMKTLLELVESSPRRFLPLGEGRFIALTEALRRRLDEMNVYADRRGKTVRCHALAIPVLDGIFDDFTQVNRDSSWKERVKTFQKGMTLQPVVPSTLQAELRDYQVAGYEWMIRLSSWGAGACLADDMGLGKTLQALAVMLERGPKGPTLVIAPTSVCMNWQAEINRFAPTLNPVLFGGRNREERIGKLKGMDVLICSYGLLQQESELLATAHWHTIVLDEAQAIKNFETQRAQAALSLKGDFRLITTGTPIENHLGEFYTLFDFINPGLLGSRPQFNERYAIPIEKNGDREARKRLKKLISPFLLRRIKSQVLDELPPRTDVVLQVEMSPEETALYEAMRRQAVETLEQNDSPVGQKHLKILAEIMRLRQACCHPRLVVPDSELTSSKLALFGEVVEEMLENSHKALVFSQFVSHLALIQDYLKQKGIEYRYLDGGTPPKERRREVEAFQAGKGSLFLISLRAGGVGLNLTAADFVIHMDPWWNPAVEDQASDRAHRIGQKRPVTVYRLVTKNTIEEKILKLHASKRDLADSLLDGSDISGRMSADELFQLIREG</sequence>
<dbReference type="EMBL" id="CP000252">
    <property type="protein sequence ID" value="ABC79028.1"/>
    <property type="molecule type" value="Genomic_DNA"/>
</dbReference>
<dbReference type="InterPro" id="IPR027417">
    <property type="entry name" value="P-loop_NTPase"/>
</dbReference>
<dbReference type="InterPro" id="IPR001650">
    <property type="entry name" value="Helicase_C-like"/>
</dbReference>
<dbReference type="InterPro" id="IPR049730">
    <property type="entry name" value="SNF2/RAD54-like_C"/>
</dbReference>
<dbReference type="PROSITE" id="PS51192">
    <property type="entry name" value="HELICASE_ATP_BIND_1"/>
    <property type="match status" value="1"/>
</dbReference>
<evidence type="ECO:0000259" key="2">
    <source>
        <dbReference type="PROSITE" id="PS51192"/>
    </source>
</evidence>
<feature type="domain" description="Helicase ATP-binding" evidence="2">
    <location>
        <begin position="964"/>
        <end position="1120"/>
    </location>
</feature>
<evidence type="ECO:0000256" key="1">
    <source>
        <dbReference type="ARBA" id="ARBA00022801"/>
    </source>
</evidence>
<dbReference type="CDD" id="cd18012">
    <property type="entry name" value="DEXQc_arch_SWI2_SNF2"/>
    <property type="match status" value="1"/>
</dbReference>
<dbReference type="InterPro" id="IPR038718">
    <property type="entry name" value="SNF2-like_sf"/>
</dbReference>
<protein>
    <submittedName>
        <fullName evidence="4">Swf/snf family helicase</fullName>
    </submittedName>
</protein>
<dbReference type="PROSITE" id="PS51194">
    <property type="entry name" value="HELICASE_CTER"/>
    <property type="match status" value="1"/>
</dbReference>
<dbReference type="InterPro" id="IPR000330">
    <property type="entry name" value="SNF2_N"/>
</dbReference>
<keyword evidence="4" id="KW-0547">Nucleotide-binding</keyword>
<dbReference type="Gene3D" id="3.40.50.300">
    <property type="entry name" value="P-loop containing nucleotide triphosphate hydrolases"/>
    <property type="match status" value="1"/>
</dbReference>
<dbReference type="PANTHER" id="PTHR10799">
    <property type="entry name" value="SNF2/RAD54 HELICASE FAMILY"/>
    <property type="match status" value="1"/>
</dbReference>
<dbReference type="Proteomes" id="UP000001933">
    <property type="component" value="Chromosome"/>
</dbReference>
<dbReference type="STRING" id="56780.SYN_02071"/>
<keyword evidence="4" id="KW-0067">ATP-binding</keyword>
<dbReference type="InParanoid" id="Q2LY67"/>
<dbReference type="GO" id="GO:0016787">
    <property type="term" value="F:hydrolase activity"/>
    <property type="evidence" value="ECO:0007669"/>
    <property type="project" value="UniProtKB-KW"/>
</dbReference>
<dbReference type="HOGENOM" id="CLU_000315_21_7_7"/>
<dbReference type="KEGG" id="sat:SYN_02071"/>
<dbReference type="GO" id="GO:0005524">
    <property type="term" value="F:ATP binding"/>
    <property type="evidence" value="ECO:0007669"/>
    <property type="project" value="InterPro"/>
</dbReference>
<dbReference type="Gene3D" id="3.40.50.10810">
    <property type="entry name" value="Tandem AAA-ATPase domain"/>
    <property type="match status" value="1"/>
</dbReference>
<keyword evidence="4" id="KW-0347">Helicase</keyword>
<gene>
    <name evidence="4" type="ORF">SYN_02071</name>
</gene>
<organism evidence="4 5">
    <name type="scientific">Syntrophus aciditrophicus (strain SB)</name>
    <dbReference type="NCBI Taxonomy" id="56780"/>
    <lineage>
        <taxon>Bacteria</taxon>
        <taxon>Pseudomonadati</taxon>
        <taxon>Thermodesulfobacteriota</taxon>
        <taxon>Syntrophia</taxon>
        <taxon>Syntrophales</taxon>
        <taxon>Syntrophaceae</taxon>
        <taxon>Syntrophus</taxon>
    </lineage>
</organism>
<keyword evidence="5" id="KW-1185">Reference proteome</keyword>
<dbReference type="InterPro" id="IPR014001">
    <property type="entry name" value="Helicase_ATP-bd"/>
</dbReference>
<dbReference type="Pfam" id="PF00176">
    <property type="entry name" value="SNF2-rel_dom"/>
    <property type="match status" value="1"/>
</dbReference>